<dbReference type="InterPro" id="IPR036390">
    <property type="entry name" value="WH_DNA-bd_sf"/>
</dbReference>
<dbReference type="InterPro" id="IPR036388">
    <property type="entry name" value="WH-like_DNA-bd_sf"/>
</dbReference>
<comment type="caution">
    <text evidence="2">The sequence shown here is derived from an EMBL/GenBank/DDBJ whole genome shotgun (WGS) entry which is preliminary data.</text>
</comment>
<dbReference type="SMART" id="SM00347">
    <property type="entry name" value="HTH_MARR"/>
    <property type="match status" value="1"/>
</dbReference>
<reference evidence="2 3" key="1">
    <citation type="submission" date="2024-09" db="EMBL/GenBank/DDBJ databases">
        <authorList>
            <person name="Zhang Z.-H."/>
        </authorList>
    </citation>
    <scope>NUCLEOTIDE SEQUENCE [LARGE SCALE GENOMIC DNA]</scope>
    <source>
        <strain evidence="2 3">HHTR114</strain>
    </source>
</reference>
<proteinExistence type="predicted"/>
<feature type="domain" description="HTH marR-type" evidence="1">
    <location>
        <begin position="28"/>
        <end position="158"/>
    </location>
</feature>
<gene>
    <name evidence="2" type="ORF">ACFMB1_13665</name>
</gene>
<protein>
    <submittedName>
        <fullName evidence="2">MarR family winged helix-turn-helix transcriptional regulator</fullName>
    </submittedName>
</protein>
<dbReference type="Pfam" id="PF12802">
    <property type="entry name" value="MarR_2"/>
    <property type="match status" value="1"/>
</dbReference>
<dbReference type="InterPro" id="IPR000835">
    <property type="entry name" value="HTH_MarR-typ"/>
</dbReference>
<dbReference type="Gene3D" id="1.10.10.10">
    <property type="entry name" value="Winged helix-like DNA-binding domain superfamily/Winged helix DNA-binding domain"/>
    <property type="match status" value="1"/>
</dbReference>
<sequence length="158" mass="17498">MSVTSIADKPVLQFLDDRSPNVRTEFLNSLAGYRLRQISNAFMSDFAAAMVGTGMRPVQISILSVVEENPGIRQGEIGRALGVARANMAPLMAELEGAKLLERITDEADRRAVSVSLTKEGQAMLKNCKARITAHERRAMDRLTESERKTLLRLLNKI</sequence>
<dbReference type="SUPFAM" id="SSF46785">
    <property type="entry name" value="Winged helix' DNA-binding domain"/>
    <property type="match status" value="1"/>
</dbReference>
<dbReference type="EMBL" id="JBHPON010000002">
    <property type="protein sequence ID" value="MFC6036600.1"/>
    <property type="molecule type" value="Genomic_DNA"/>
</dbReference>
<organism evidence="2 3">
    <name type="scientific">Hyphococcus aureus</name>
    <dbReference type="NCBI Taxonomy" id="2666033"/>
    <lineage>
        <taxon>Bacteria</taxon>
        <taxon>Pseudomonadati</taxon>
        <taxon>Pseudomonadota</taxon>
        <taxon>Alphaproteobacteria</taxon>
        <taxon>Parvularculales</taxon>
        <taxon>Parvularculaceae</taxon>
        <taxon>Hyphococcus</taxon>
    </lineage>
</organism>
<dbReference type="Proteomes" id="UP001596116">
    <property type="component" value="Unassembled WGS sequence"/>
</dbReference>
<name>A0ABW1KYZ9_9PROT</name>
<evidence type="ECO:0000259" key="1">
    <source>
        <dbReference type="PROSITE" id="PS50995"/>
    </source>
</evidence>
<dbReference type="PROSITE" id="PS50995">
    <property type="entry name" value="HTH_MARR_2"/>
    <property type="match status" value="1"/>
</dbReference>
<keyword evidence="3" id="KW-1185">Reference proteome</keyword>
<dbReference type="PRINTS" id="PR00598">
    <property type="entry name" value="HTHMARR"/>
</dbReference>
<dbReference type="InterPro" id="IPR039422">
    <property type="entry name" value="MarR/SlyA-like"/>
</dbReference>
<dbReference type="PANTHER" id="PTHR33164:SF89">
    <property type="entry name" value="MARR FAMILY REGULATORY PROTEIN"/>
    <property type="match status" value="1"/>
</dbReference>
<evidence type="ECO:0000313" key="2">
    <source>
        <dbReference type="EMBL" id="MFC6036600.1"/>
    </source>
</evidence>
<dbReference type="RefSeq" id="WP_379882158.1">
    <property type="nucleotide sequence ID" value="NZ_JBHPON010000002.1"/>
</dbReference>
<dbReference type="PANTHER" id="PTHR33164">
    <property type="entry name" value="TRANSCRIPTIONAL REGULATOR, MARR FAMILY"/>
    <property type="match status" value="1"/>
</dbReference>
<evidence type="ECO:0000313" key="3">
    <source>
        <dbReference type="Proteomes" id="UP001596116"/>
    </source>
</evidence>
<accession>A0ABW1KYZ9</accession>